<dbReference type="Proteomes" id="UP000327167">
    <property type="component" value="Unassembled WGS sequence"/>
</dbReference>
<evidence type="ECO:0000313" key="3">
    <source>
        <dbReference type="Proteomes" id="UP000327167"/>
    </source>
</evidence>
<organism evidence="2 3">
    <name type="scientific">Pseudomonas fluorescens</name>
    <dbReference type="NCBI Taxonomy" id="294"/>
    <lineage>
        <taxon>Bacteria</taxon>
        <taxon>Pseudomonadati</taxon>
        <taxon>Pseudomonadota</taxon>
        <taxon>Gammaproteobacteria</taxon>
        <taxon>Pseudomonadales</taxon>
        <taxon>Pseudomonadaceae</taxon>
        <taxon>Pseudomonas</taxon>
    </lineage>
</organism>
<accession>A0A5E6Y2Z7</accession>
<evidence type="ECO:0000313" key="2">
    <source>
        <dbReference type="EMBL" id="VVN48218.1"/>
    </source>
</evidence>
<dbReference type="AlphaFoldDB" id="A0A5E6Y2Z7"/>
<reference evidence="2 3" key="1">
    <citation type="submission" date="2019-09" db="EMBL/GenBank/DDBJ databases">
        <authorList>
            <person name="Chandra G."/>
            <person name="Truman W A."/>
        </authorList>
    </citation>
    <scope>NUCLEOTIDE SEQUENCE [LARGE SCALE GENOMIC DNA]</scope>
    <source>
        <strain evidence="2">PS655</strain>
    </source>
</reference>
<evidence type="ECO:0000313" key="1">
    <source>
        <dbReference type="EMBL" id="VVN36711.1"/>
    </source>
</evidence>
<name>A0A5E6Y2Z7_PSEFL</name>
<gene>
    <name evidence="1" type="ORF">PS655_05183</name>
    <name evidence="2" type="ORF">PS655_06065</name>
</gene>
<proteinExistence type="predicted"/>
<protein>
    <submittedName>
        <fullName evidence="2">Uncharacterized protein</fullName>
    </submittedName>
</protein>
<sequence>MCEGRRVPARGQFGAQFTGTGLTPIAAARGKFFLRQRVQQGLRGIARIGHQRQVRRVVTHGLVGVDIDAQQFAGNLETASEGHVVIGLGQFSADG</sequence>
<dbReference type="EMBL" id="CABVHJ010000022">
    <property type="protein sequence ID" value="VVN36711.1"/>
    <property type="molecule type" value="Genomic_DNA"/>
</dbReference>
<dbReference type="EMBL" id="CABVHJ010000054">
    <property type="protein sequence ID" value="VVN48218.1"/>
    <property type="molecule type" value="Genomic_DNA"/>
</dbReference>